<comment type="subcellular location">
    <subcellularLocation>
        <location evidence="2">Nucleus</location>
        <location evidence="2">Nucleolus</location>
    </subcellularLocation>
</comment>
<feature type="region of interest" description="Disordered" evidence="6">
    <location>
        <begin position="223"/>
        <end position="254"/>
    </location>
</feature>
<dbReference type="EMBL" id="MU150334">
    <property type="protein sequence ID" value="KAF9458656.1"/>
    <property type="molecule type" value="Genomic_DNA"/>
</dbReference>
<dbReference type="OrthoDB" id="285729at2759"/>
<gene>
    <name evidence="7" type="ORF">BDZ94DRAFT_1291938</name>
</gene>
<evidence type="ECO:0000256" key="2">
    <source>
        <dbReference type="ARBA" id="ARBA00004604"/>
    </source>
</evidence>
<dbReference type="AlphaFoldDB" id="A0A9P5XZR5"/>
<evidence type="ECO:0000256" key="6">
    <source>
        <dbReference type="SAM" id="MobiDB-lite"/>
    </source>
</evidence>
<evidence type="ECO:0000256" key="5">
    <source>
        <dbReference type="ARBA" id="ARBA00023242"/>
    </source>
</evidence>
<dbReference type="GO" id="GO:0042273">
    <property type="term" value="P:ribosomal large subunit biogenesis"/>
    <property type="evidence" value="ECO:0007669"/>
    <property type="project" value="TreeGrafter"/>
</dbReference>
<dbReference type="GO" id="GO:0005730">
    <property type="term" value="C:nucleolus"/>
    <property type="evidence" value="ECO:0007669"/>
    <property type="project" value="UniProtKB-SubCell"/>
</dbReference>
<evidence type="ECO:0000313" key="8">
    <source>
        <dbReference type="Proteomes" id="UP000807353"/>
    </source>
</evidence>
<comment type="function">
    <text evidence="1">Involved in the biogenesis of the 60S ribosomal subunit.</text>
</comment>
<dbReference type="PANTHER" id="PTHR13243:SF1">
    <property type="entry name" value="NUCLEOLAR PROTEIN 16"/>
    <property type="match status" value="1"/>
</dbReference>
<protein>
    <recommendedName>
        <fullName evidence="4">Nucleolar protein 16</fullName>
    </recommendedName>
</protein>
<keyword evidence="8" id="KW-1185">Reference proteome</keyword>
<sequence>MANPRQRRKSRSSSHKAVSHSRHAKRNLKKTPPIRGPKILQDAWDNTKTVRQNYAALGLVHTLNPSASGGVEPLESQSHQSRHIQAVPQTSLPLSSSEITHIPKGFGKIIRDEEGNVLRVEMAEELEKDSASAVEEDMETLTPEVDSGLMEKWVTEMGDGNAQGKISSVGVVEALERISSVMHHGSTTLSIPMSSAGPRHSSTGEVTYLKRLVGKYGDDLEKMSKDRKLNPEQHTVGGLRRALRRAGLGGGRRS</sequence>
<name>A0A9P5XZR5_9AGAR</name>
<keyword evidence="5" id="KW-0539">Nucleus</keyword>
<evidence type="ECO:0000256" key="3">
    <source>
        <dbReference type="ARBA" id="ARBA00008479"/>
    </source>
</evidence>
<dbReference type="InterPro" id="IPR019002">
    <property type="entry name" value="Ribosome_biogenesis_Nop16"/>
</dbReference>
<dbReference type="Pfam" id="PF09420">
    <property type="entry name" value="Nop16"/>
    <property type="match status" value="1"/>
</dbReference>
<evidence type="ECO:0000256" key="1">
    <source>
        <dbReference type="ARBA" id="ARBA00002889"/>
    </source>
</evidence>
<dbReference type="Proteomes" id="UP000807353">
    <property type="component" value="Unassembled WGS sequence"/>
</dbReference>
<accession>A0A9P5XZR5</accession>
<comment type="caution">
    <text evidence="7">The sequence shown here is derived from an EMBL/GenBank/DDBJ whole genome shotgun (WGS) entry which is preliminary data.</text>
</comment>
<proteinExistence type="inferred from homology"/>
<feature type="compositionally biased region" description="Basic residues" evidence="6">
    <location>
        <begin position="1"/>
        <end position="29"/>
    </location>
</feature>
<evidence type="ECO:0000313" key="7">
    <source>
        <dbReference type="EMBL" id="KAF9458656.1"/>
    </source>
</evidence>
<reference evidence="7" key="1">
    <citation type="submission" date="2020-11" db="EMBL/GenBank/DDBJ databases">
        <authorList>
            <consortium name="DOE Joint Genome Institute"/>
            <person name="Ahrendt S."/>
            <person name="Riley R."/>
            <person name="Andreopoulos W."/>
            <person name="Labutti K."/>
            <person name="Pangilinan J."/>
            <person name="Ruiz-Duenas F.J."/>
            <person name="Barrasa J.M."/>
            <person name="Sanchez-Garcia M."/>
            <person name="Camarero S."/>
            <person name="Miyauchi S."/>
            <person name="Serrano A."/>
            <person name="Linde D."/>
            <person name="Babiker R."/>
            <person name="Drula E."/>
            <person name="Ayuso-Fernandez I."/>
            <person name="Pacheco R."/>
            <person name="Padilla G."/>
            <person name="Ferreira P."/>
            <person name="Barriuso J."/>
            <person name="Kellner H."/>
            <person name="Castanera R."/>
            <person name="Alfaro M."/>
            <person name="Ramirez L."/>
            <person name="Pisabarro A.G."/>
            <person name="Kuo A."/>
            <person name="Tritt A."/>
            <person name="Lipzen A."/>
            <person name="He G."/>
            <person name="Yan M."/>
            <person name="Ng V."/>
            <person name="Cullen D."/>
            <person name="Martin F."/>
            <person name="Rosso M.-N."/>
            <person name="Henrissat B."/>
            <person name="Hibbett D."/>
            <person name="Martinez A.T."/>
            <person name="Grigoriev I.V."/>
        </authorList>
    </citation>
    <scope>NUCLEOTIDE SEQUENCE</scope>
    <source>
        <strain evidence="7">CBS 247.69</strain>
    </source>
</reference>
<organism evidence="7 8">
    <name type="scientific">Collybia nuda</name>
    <dbReference type="NCBI Taxonomy" id="64659"/>
    <lineage>
        <taxon>Eukaryota</taxon>
        <taxon>Fungi</taxon>
        <taxon>Dikarya</taxon>
        <taxon>Basidiomycota</taxon>
        <taxon>Agaricomycotina</taxon>
        <taxon>Agaricomycetes</taxon>
        <taxon>Agaricomycetidae</taxon>
        <taxon>Agaricales</taxon>
        <taxon>Tricholomatineae</taxon>
        <taxon>Clitocybaceae</taxon>
        <taxon>Collybia</taxon>
    </lineage>
</organism>
<evidence type="ECO:0000256" key="4">
    <source>
        <dbReference type="ARBA" id="ARBA00015522"/>
    </source>
</evidence>
<dbReference type="PANTHER" id="PTHR13243">
    <property type="entry name" value="HSPC111 PROTEIN-RELATED"/>
    <property type="match status" value="1"/>
</dbReference>
<feature type="region of interest" description="Disordered" evidence="6">
    <location>
        <begin position="1"/>
        <end position="39"/>
    </location>
</feature>
<comment type="similarity">
    <text evidence="3">Belongs to the NOP16 family.</text>
</comment>